<accession>B9XJN2</accession>
<reference evidence="2 3" key="1">
    <citation type="journal article" date="2011" name="J. Bacteriol.">
        <title>Genome sequence of 'Pedosphaera parvula' Ellin514, an aerobic Verrucomicrobial isolate from pasture soil.</title>
        <authorList>
            <person name="Kant R."/>
            <person name="van Passel M.W."/>
            <person name="Sangwan P."/>
            <person name="Palva A."/>
            <person name="Lucas S."/>
            <person name="Copeland A."/>
            <person name="Lapidus A."/>
            <person name="Glavina Del Rio T."/>
            <person name="Dalin E."/>
            <person name="Tice H."/>
            <person name="Bruce D."/>
            <person name="Goodwin L."/>
            <person name="Pitluck S."/>
            <person name="Chertkov O."/>
            <person name="Larimer F.W."/>
            <person name="Land M.L."/>
            <person name="Hauser L."/>
            <person name="Brettin T.S."/>
            <person name="Detter J.C."/>
            <person name="Han S."/>
            <person name="de Vos W.M."/>
            <person name="Janssen P.H."/>
            <person name="Smidt H."/>
        </authorList>
    </citation>
    <scope>NUCLEOTIDE SEQUENCE [LARGE SCALE GENOMIC DNA]</scope>
    <source>
        <strain evidence="2 3">Ellin514</strain>
    </source>
</reference>
<gene>
    <name evidence="2" type="ORF">Cflav_PD2712</name>
</gene>
<dbReference type="STRING" id="320771.Cflav_PD2712"/>
<keyword evidence="1" id="KW-1133">Transmembrane helix</keyword>
<sequence precursor="true">MKPMTKKQFRVLLTLSIAALVTSTVAGVFDSWLLPPSLLDYQQAQHGVHPKAGELVISFLGIPGLIIALVALVGLYRFWPSARWLSVAAWVYMLIWMCFSPGPILSNAVAGAFSQCSTLLVGMVLAIIYFSPAAEWFQRKESNP</sequence>
<feature type="transmembrane region" description="Helical" evidence="1">
    <location>
        <begin position="83"/>
        <end position="102"/>
    </location>
</feature>
<name>B9XJN2_PEDPL</name>
<comment type="caution">
    <text evidence="2">The sequence shown here is derived from an EMBL/GenBank/DDBJ whole genome shotgun (WGS) entry which is preliminary data.</text>
</comment>
<proteinExistence type="predicted"/>
<dbReference type="EMBL" id="ABOX02000022">
    <property type="protein sequence ID" value="EEF59908.1"/>
    <property type="molecule type" value="Genomic_DNA"/>
</dbReference>
<dbReference type="RefSeq" id="WP_007416025.1">
    <property type="nucleotide sequence ID" value="NZ_ABOX02000022.1"/>
</dbReference>
<dbReference type="AlphaFoldDB" id="B9XJN2"/>
<feature type="transmembrane region" description="Helical" evidence="1">
    <location>
        <begin position="108"/>
        <end position="130"/>
    </location>
</feature>
<evidence type="ECO:0000313" key="2">
    <source>
        <dbReference type="EMBL" id="EEF59908.1"/>
    </source>
</evidence>
<feature type="transmembrane region" description="Helical" evidence="1">
    <location>
        <begin position="55"/>
        <end position="76"/>
    </location>
</feature>
<evidence type="ECO:0000313" key="3">
    <source>
        <dbReference type="Proteomes" id="UP000003688"/>
    </source>
</evidence>
<keyword evidence="3" id="KW-1185">Reference proteome</keyword>
<keyword evidence="1" id="KW-0472">Membrane</keyword>
<protein>
    <submittedName>
        <fullName evidence="2">Uncharacterized protein</fullName>
    </submittedName>
</protein>
<keyword evidence="1" id="KW-0812">Transmembrane</keyword>
<dbReference type="Proteomes" id="UP000003688">
    <property type="component" value="Unassembled WGS sequence"/>
</dbReference>
<organism evidence="2 3">
    <name type="scientific">Pedosphaera parvula (strain Ellin514)</name>
    <dbReference type="NCBI Taxonomy" id="320771"/>
    <lineage>
        <taxon>Bacteria</taxon>
        <taxon>Pseudomonadati</taxon>
        <taxon>Verrucomicrobiota</taxon>
        <taxon>Pedosphaerae</taxon>
        <taxon>Pedosphaerales</taxon>
        <taxon>Pedosphaeraceae</taxon>
        <taxon>Pedosphaera</taxon>
    </lineage>
</organism>
<evidence type="ECO:0000256" key="1">
    <source>
        <dbReference type="SAM" id="Phobius"/>
    </source>
</evidence>